<dbReference type="STRING" id="200361.A0A453M6S4"/>
<dbReference type="PANTHER" id="PTHR47074">
    <property type="entry name" value="BNAC02G40300D PROTEIN"/>
    <property type="match status" value="1"/>
</dbReference>
<proteinExistence type="predicted"/>
<evidence type="ECO:0008006" key="5">
    <source>
        <dbReference type="Google" id="ProtNLM"/>
    </source>
</evidence>
<dbReference type="InterPro" id="IPR044730">
    <property type="entry name" value="RNase_H-like_dom_plant"/>
</dbReference>
<accession>A0A453M6S4</accession>
<keyword evidence="4" id="KW-1185">Reference proteome</keyword>
<reference evidence="3" key="3">
    <citation type="journal article" date="2017" name="Nature">
        <title>Genome sequence of the progenitor of the wheat D genome Aegilops tauschii.</title>
        <authorList>
            <person name="Luo M.C."/>
            <person name="Gu Y.Q."/>
            <person name="Puiu D."/>
            <person name="Wang H."/>
            <person name="Twardziok S.O."/>
            <person name="Deal K.R."/>
            <person name="Huo N."/>
            <person name="Zhu T."/>
            <person name="Wang L."/>
            <person name="Wang Y."/>
            <person name="McGuire P.E."/>
            <person name="Liu S."/>
            <person name="Long H."/>
            <person name="Ramasamy R.K."/>
            <person name="Rodriguez J.C."/>
            <person name="Van S.L."/>
            <person name="Yuan L."/>
            <person name="Wang Z."/>
            <person name="Xia Z."/>
            <person name="Xiao L."/>
            <person name="Anderson O.D."/>
            <person name="Ouyang S."/>
            <person name="Liang Y."/>
            <person name="Zimin A.V."/>
            <person name="Pertea G."/>
            <person name="Qi P."/>
            <person name="Bennetzen J.L."/>
            <person name="Dai X."/>
            <person name="Dawson M.W."/>
            <person name="Muller H.G."/>
            <person name="Kugler K."/>
            <person name="Rivarola-Duarte L."/>
            <person name="Spannagl M."/>
            <person name="Mayer K.F.X."/>
            <person name="Lu F.H."/>
            <person name="Bevan M.W."/>
            <person name="Leroy P."/>
            <person name="Li P."/>
            <person name="You F.M."/>
            <person name="Sun Q."/>
            <person name="Liu Z."/>
            <person name="Lyons E."/>
            <person name="Wicker T."/>
            <person name="Salzberg S.L."/>
            <person name="Devos K.M."/>
            <person name="Dvorak J."/>
        </authorList>
    </citation>
    <scope>NUCLEOTIDE SEQUENCE [LARGE SCALE GENOMIC DNA]</scope>
    <source>
        <strain evidence="3">cv. AL8/78</strain>
    </source>
</reference>
<dbReference type="InterPro" id="IPR002156">
    <property type="entry name" value="RNaseH_domain"/>
</dbReference>
<dbReference type="GO" id="GO:0003676">
    <property type="term" value="F:nucleic acid binding"/>
    <property type="evidence" value="ECO:0007669"/>
    <property type="project" value="InterPro"/>
</dbReference>
<dbReference type="EnsemblPlants" id="AET5Gv21071700.1">
    <property type="protein sequence ID" value="AET5Gv21071700.1"/>
    <property type="gene ID" value="AET5Gv21071700"/>
</dbReference>
<evidence type="ECO:0000259" key="2">
    <source>
        <dbReference type="Pfam" id="PF13966"/>
    </source>
</evidence>
<dbReference type="Pfam" id="PF13966">
    <property type="entry name" value="zf-RVT"/>
    <property type="match status" value="1"/>
</dbReference>
<dbReference type="Gramene" id="AET5Gv21071700.1">
    <property type="protein sequence ID" value="AET5Gv21071700.1"/>
    <property type="gene ID" value="AET5Gv21071700"/>
</dbReference>
<evidence type="ECO:0000313" key="3">
    <source>
        <dbReference type="EnsemblPlants" id="AET5Gv21071700.1"/>
    </source>
</evidence>
<dbReference type="InterPro" id="IPR036397">
    <property type="entry name" value="RNaseH_sf"/>
</dbReference>
<sequence>YSMACFRLPRGLCENITSIIRQFWWGSKQGRRKPSWVAWDVMTRPKHMGGLGFRDMEIFNLALLARRAWRTMTSELSLSSRILKSVYFPNCPLLDAELGSHPSQIWRAILDGRDILAQGIIRRIGDGEATDIWEHNWIPRESFKRPITSLVQHPPTRVAQLISASTASWNEGLVRSIFTPFDSEEILKIPLCTRTVSDFWAWHDEPRGMFSVRSAYRMILRTKLNREAWLHEAEGSSYAQHESKQWSSIWHLQVPSKLMMFVWRLARQSMPTGELLMHRHMSTEDTCNLCGARDTWRHALLTCPMSSSVCALAPEQLVQHLVDRQEESPKDWLFALHEILDKEDFVRLVVTSWAIWGARRKAIHEDIFQSPLSTHGFITRYLIEFQVLNTGSSKPVVVKAPRAAVWQPPVANSAKVNVDAAIPQHRRYDAVGAISRSADGAFLGASALVFRYVSEPETLEALAIREALALSDDLYLRRIHVASDYKVVVEDITKENASRYRAIIHEIIDHSSSFDFCKFSHEFRSSNFEAHNLAKHALSLGVGRHVWLGHPGNLPFVPVNIVTT</sequence>
<dbReference type="GO" id="GO:0004523">
    <property type="term" value="F:RNA-DNA hybrid ribonuclease activity"/>
    <property type="evidence" value="ECO:0007669"/>
    <property type="project" value="InterPro"/>
</dbReference>
<dbReference type="Pfam" id="PF13456">
    <property type="entry name" value="RVT_3"/>
    <property type="match status" value="1"/>
</dbReference>
<feature type="domain" description="Reverse transcriptase zinc-binding" evidence="2">
    <location>
        <begin position="210"/>
        <end position="308"/>
    </location>
</feature>
<reference evidence="3" key="4">
    <citation type="submission" date="2019-03" db="UniProtKB">
        <authorList>
            <consortium name="EnsemblPlants"/>
        </authorList>
    </citation>
    <scope>IDENTIFICATION</scope>
</reference>
<dbReference type="InterPro" id="IPR052929">
    <property type="entry name" value="RNase_H-like_EbsB-rel"/>
</dbReference>
<dbReference type="PANTHER" id="PTHR47074:SF73">
    <property type="entry name" value="OS04G0448401 PROTEIN"/>
    <property type="match status" value="1"/>
</dbReference>
<dbReference type="AlphaFoldDB" id="A0A453M6S4"/>
<evidence type="ECO:0000259" key="1">
    <source>
        <dbReference type="Pfam" id="PF13456"/>
    </source>
</evidence>
<feature type="domain" description="RNase H type-1" evidence="1">
    <location>
        <begin position="417"/>
        <end position="537"/>
    </location>
</feature>
<evidence type="ECO:0000313" key="4">
    <source>
        <dbReference type="Proteomes" id="UP000015105"/>
    </source>
</evidence>
<dbReference type="Proteomes" id="UP000015105">
    <property type="component" value="Chromosome 5D"/>
</dbReference>
<dbReference type="SUPFAM" id="SSF53098">
    <property type="entry name" value="Ribonuclease H-like"/>
    <property type="match status" value="1"/>
</dbReference>
<reference evidence="4" key="2">
    <citation type="journal article" date="2017" name="Nat. Plants">
        <title>The Aegilops tauschii genome reveals multiple impacts of transposons.</title>
        <authorList>
            <person name="Zhao G."/>
            <person name="Zou C."/>
            <person name="Li K."/>
            <person name="Wang K."/>
            <person name="Li T."/>
            <person name="Gao L."/>
            <person name="Zhang X."/>
            <person name="Wang H."/>
            <person name="Yang Z."/>
            <person name="Liu X."/>
            <person name="Jiang W."/>
            <person name="Mao L."/>
            <person name="Kong X."/>
            <person name="Jiao Y."/>
            <person name="Jia J."/>
        </authorList>
    </citation>
    <scope>NUCLEOTIDE SEQUENCE [LARGE SCALE GENOMIC DNA]</scope>
    <source>
        <strain evidence="4">cv. AL8/78</strain>
    </source>
</reference>
<reference evidence="4" key="1">
    <citation type="journal article" date="2014" name="Science">
        <title>Ancient hybridizations among the ancestral genomes of bread wheat.</title>
        <authorList>
            <consortium name="International Wheat Genome Sequencing Consortium,"/>
            <person name="Marcussen T."/>
            <person name="Sandve S.R."/>
            <person name="Heier L."/>
            <person name="Spannagl M."/>
            <person name="Pfeifer M."/>
            <person name="Jakobsen K.S."/>
            <person name="Wulff B.B."/>
            <person name="Steuernagel B."/>
            <person name="Mayer K.F."/>
            <person name="Olsen O.A."/>
        </authorList>
    </citation>
    <scope>NUCLEOTIDE SEQUENCE [LARGE SCALE GENOMIC DNA]</scope>
    <source>
        <strain evidence="4">cv. AL8/78</strain>
    </source>
</reference>
<dbReference type="Gene3D" id="3.30.420.10">
    <property type="entry name" value="Ribonuclease H-like superfamily/Ribonuclease H"/>
    <property type="match status" value="1"/>
</dbReference>
<protein>
    <recommendedName>
        <fullName evidence="5">RNase H type-1 domain-containing protein</fullName>
    </recommendedName>
</protein>
<organism evidence="3 4">
    <name type="scientific">Aegilops tauschii subsp. strangulata</name>
    <name type="common">Goatgrass</name>
    <dbReference type="NCBI Taxonomy" id="200361"/>
    <lineage>
        <taxon>Eukaryota</taxon>
        <taxon>Viridiplantae</taxon>
        <taxon>Streptophyta</taxon>
        <taxon>Embryophyta</taxon>
        <taxon>Tracheophyta</taxon>
        <taxon>Spermatophyta</taxon>
        <taxon>Magnoliopsida</taxon>
        <taxon>Liliopsida</taxon>
        <taxon>Poales</taxon>
        <taxon>Poaceae</taxon>
        <taxon>BOP clade</taxon>
        <taxon>Pooideae</taxon>
        <taxon>Triticodae</taxon>
        <taxon>Triticeae</taxon>
        <taxon>Triticinae</taxon>
        <taxon>Aegilops</taxon>
    </lineage>
</organism>
<dbReference type="CDD" id="cd06222">
    <property type="entry name" value="RNase_H_like"/>
    <property type="match status" value="1"/>
</dbReference>
<dbReference type="InterPro" id="IPR012337">
    <property type="entry name" value="RNaseH-like_sf"/>
</dbReference>
<reference evidence="3" key="5">
    <citation type="journal article" date="2021" name="G3 (Bethesda)">
        <title>Aegilops tauschii genome assembly Aet v5.0 features greater sequence contiguity and improved annotation.</title>
        <authorList>
            <person name="Wang L."/>
            <person name="Zhu T."/>
            <person name="Rodriguez J.C."/>
            <person name="Deal K.R."/>
            <person name="Dubcovsky J."/>
            <person name="McGuire P.E."/>
            <person name="Lux T."/>
            <person name="Spannagl M."/>
            <person name="Mayer K.F.X."/>
            <person name="Baldrich P."/>
            <person name="Meyers B.C."/>
            <person name="Huo N."/>
            <person name="Gu Y.Q."/>
            <person name="Zhou H."/>
            <person name="Devos K.M."/>
            <person name="Bennetzen J.L."/>
            <person name="Unver T."/>
            <person name="Budak H."/>
            <person name="Gulick P.J."/>
            <person name="Galiba G."/>
            <person name="Kalapos B."/>
            <person name="Nelson D.R."/>
            <person name="Li P."/>
            <person name="You F.M."/>
            <person name="Luo M.C."/>
            <person name="Dvorak J."/>
        </authorList>
    </citation>
    <scope>NUCLEOTIDE SEQUENCE [LARGE SCALE GENOMIC DNA]</scope>
    <source>
        <strain evidence="3">cv. AL8/78</strain>
    </source>
</reference>
<dbReference type="InterPro" id="IPR026960">
    <property type="entry name" value="RVT-Znf"/>
</dbReference>
<name>A0A453M6S4_AEGTS</name>